<feature type="region of interest" description="Disordered" evidence="2">
    <location>
        <begin position="1099"/>
        <end position="1187"/>
    </location>
</feature>
<dbReference type="Gene3D" id="1.20.58.740">
    <property type="match status" value="1"/>
</dbReference>
<keyword evidence="6" id="KW-1185">Reference proteome</keyword>
<keyword evidence="3" id="KW-0732">Signal</keyword>
<evidence type="ECO:0000313" key="6">
    <source>
        <dbReference type="Proteomes" id="UP000823941"/>
    </source>
</evidence>
<feature type="chain" id="PRO_5046300189" description="DOCKER domain-containing protein" evidence="3">
    <location>
        <begin position="18"/>
        <end position="1249"/>
    </location>
</feature>
<comment type="caution">
    <text evidence="5">The sequence shown here is derived from an EMBL/GenBank/DDBJ whole genome shotgun (WGS) entry which is preliminary data.</text>
</comment>
<evidence type="ECO:0000256" key="1">
    <source>
        <dbReference type="PROSITE-ProRule" id="PRU00984"/>
    </source>
</evidence>
<comment type="similarity">
    <text evidence="1">Belongs to the DOCK family.</text>
</comment>
<evidence type="ECO:0000313" key="5">
    <source>
        <dbReference type="EMBL" id="KAG7297222.1"/>
    </source>
</evidence>
<dbReference type="PANTHER" id="PTHR45653:SF10">
    <property type="entry name" value="MYOBLAST CITY, ISOFORM B"/>
    <property type="match status" value="1"/>
</dbReference>
<feature type="region of interest" description="Disordered" evidence="2">
    <location>
        <begin position="1206"/>
        <end position="1249"/>
    </location>
</feature>
<feature type="compositionally biased region" description="Basic residues" evidence="2">
    <location>
        <begin position="1042"/>
        <end position="1051"/>
    </location>
</feature>
<gene>
    <name evidence="5" type="ORF">JYU34_019144</name>
</gene>
<feature type="region of interest" description="Disordered" evidence="2">
    <location>
        <begin position="219"/>
        <end position="243"/>
    </location>
</feature>
<organism evidence="5 6">
    <name type="scientific">Plutella xylostella</name>
    <name type="common">Diamondback moth</name>
    <name type="synonym">Plutella maculipennis</name>
    <dbReference type="NCBI Taxonomy" id="51655"/>
    <lineage>
        <taxon>Eukaryota</taxon>
        <taxon>Metazoa</taxon>
        <taxon>Ecdysozoa</taxon>
        <taxon>Arthropoda</taxon>
        <taxon>Hexapoda</taxon>
        <taxon>Insecta</taxon>
        <taxon>Pterygota</taxon>
        <taxon>Neoptera</taxon>
        <taxon>Endopterygota</taxon>
        <taxon>Lepidoptera</taxon>
        <taxon>Glossata</taxon>
        <taxon>Ditrysia</taxon>
        <taxon>Yponomeutoidea</taxon>
        <taxon>Plutellidae</taxon>
        <taxon>Plutella</taxon>
    </lineage>
</organism>
<sequence>MLYEKLLPLLTWSVVSAEANGERGAKRLLLAMKGLELCARLAVRSRQLCAALRPHAHSAHETQLQEFMASLEWLMTLGPHALTCQGSCLKYLPHAAPHLCRLVQPQQLCILVVRCFSALPLPRLGKQRMQSLLELLRGELSRGAARAVLLPHVAETAAAMLADDLESAWRGAAGGVGKAARLLGADSHALRDYRQQRQLVELCIEALGEIMSLVSRGGTSCDSDGLSTDVGATGGHSTEPGGAEEERAELCAIVLPTVLRVASSMMRDHCAASGEPGNADPLLRRTICVLIDCVRELTPAASARVAAKLRQRDSAGGVVSGALSLLRALLPRPVFPHTHAAVLHLQLAAALHALRLMTTTLRERLDSSDPSTLPSVHRLWREWFLCTAELGTAAPLQLEAAAAAWRARVRALHGDVRVDAAALMADMWHHLGPHKPAFIPCVVGPFLEVSLTRCAAARDRTLPLFCDMCQVLYDNRKEDETEESCLRVLETALVDKLDTLVSAGCGSGEWRAEFVRVCGGGAARCRPALRPHAAALVAAAAQQMDLLLEYRDTDPAQTHHRMYLTVRILHFYQQIQRTELYIRYIHKLADAHRGASHWTEAACALRLHCTLLSWEPPMRQLKESLYGEVISLLQSGRQWESAVEAVKELVTLYEQDAGGYAALAELHTQLSCLYSSMLRTPRSHAGYFRVVHHGRAAPTPQSFVYRGQEFEQLADFKERLLNEWPRARVLNKLDPPGEDITQADEHFIQINSVEPVLSEEKLKRLSGRPVAEQILQFLKHNNVDTFSFSRPFYRPESGGEEEGAHTEFATRWLERTVIKTSDQFPGILRCFPVVSERTHWVSPLEAAVEALTESNRALRALVTDTRASHAPLSTLTMRLTGILDPAVQGGIANYEKAFLSAPPSEDPTVEALRARLRELVVDQLPILNEGLQVHASRLTPDLEALQQHLLSCYHRLRAHVRARYPPHDVESVVSAECEVSLRRPGGGAGGAARASDVASEATDSSSKSKFFSFNSFNGTPFNPLARYSGAGAGYFSTLQSSPKRRNKRHGRKSEISSASPNAASSQWYTSTGPGTPPAPAAPAAPALAPASVRSSVHSVSSVTSAGEGSPLRELRQELVPARPTRREAERRASARADSLLLSPDHSNRDSIGTTDSNQEEEEPPPLPAKSREPGDTNNNNNNQETRYNYDLVTVVGPTGLAPRGSFLYTSLASRRTPPAPPAPAPAPPTPPPKKHHRHHPDYNQLNNNH</sequence>
<dbReference type="PROSITE" id="PS51651">
    <property type="entry name" value="DOCKER"/>
    <property type="match status" value="1"/>
</dbReference>
<dbReference type="InterPro" id="IPR043162">
    <property type="entry name" value="DOCK_C_lobe_C"/>
</dbReference>
<dbReference type="PANTHER" id="PTHR45653">
    <property type="entry name" value="DEDICATOR OF CYTOKINESIS"/>
    <property type="match status" value="1"/>
</dbReference>
<reference evidence="5 6" key="1">
    <citation type="submission" date="2021-06" db="EMBL/GenBank/DDBJ databases">
        <title>A haploid diamondback moth (Plutella xylostella L.) genome assembly resolves 31 chromosomes and identifies a diamide resistance mutation.</title>
        <authorList>
            <person name="Ward C.M."/>
            <person name="Perry K.D."/>
            <person name="Baker G."/>
            <person name="Powis K."/>
            <person name="Heckel D.G."/>
            <person name="Baxter S.W."/>
        </authorList>
    </citation>
    <scope>NUCLEOTIDE SEQUENCE [LARGE SCALE GENOMIC DNA]</scope>
    <source>
        <strain evidence="5 6">LV</strain>
        <tissue evidence="5">Single pupa</tissue>
    </source>
</reference>
<dbReference type="Pfam" id="PF20422">
    <property type="entry name" value="DHR-2_Lobe_B"/>
    <property type="match status" value="1"/>
</dbReference>
<dbReference type="EMBL" id="JAHIBW010000026">
    <property type="protein sequence ID" value="KAG7297222.1"/>
    <property type="molecule type" value="Genomic_DNA"/>
</dbReference>
<protein>
    <recommendedName>
        <fullName evidence="4">DOCKER domain-containing protein</fullName>
    </recommendedName>
</protein>
<accession>A0ABQ7PW79</accession>
<feature type="signal peptide" evidence="3">
    <location>
        <begin position="1"/>
        <end position="17"/>
    </location>
</feature>
<dbReference type="InterPro" id="IPR043161">
    <property type="entry name" value="DOCK_C_lobe_A"/>
</dbReference>
<proteinExistence type="inferred from homology"/>
<feature type="compositionally biased region" description="Pro residues" evidence="2">
    <location>
        <begin position="1217"/>
        <end position="1231"/>
    </location>
</feature>
<feature type="compositionally biased region" description="Low complexity" evidence="2">
    <location>
        <begin position="1135"/>
        <end position="1144"/>
    </location>
</feature>
<feature type="compositionally biased region" description="Polar residues" evidence="2">
    <location>
        <begin position="1055"/>
        <end position="1073"/>
    </location>
</feature>
<evidence type="ECO:0000256" key="3">
    <source>
        <dbReference type="SAM" id="SignalP"/>
    </source>
</evidence>
<name>A0ABQ7PW79_PLUXY</name>
<feature type="compositionally biased region" description="Basic and acidic residues" evidence="2">
    <location>
        <begin position="1124"/>
        <end position="1134"/>
    </location>
</feature>
<evidence type="ECO:0000259" key="4">
    <source>
        <dbReference type="PROSITE" id="PS51651"/>
    </source>
</evidence>
<dbReference type="Proteomes" id="UP000823941">
    <property type="component" value="Chromosome 26"/>
</dbReference>
<feature type="region of interest" description="Disordered" evidence="2">
    <location>
        <begin position="1037"/>
        <end position="1086"/>
    </location>
</feature>
<dbReference type="InterPro" id="IPR046770">
    <property type="entry name" value="DOCKER_Lobe_B"/>
</dbReference>
<evidence type="ECO:0000256" key="2">
    <source>
        <dbReference type="SAM" id="MobiDB-lite"/>
    </source>
</evidence>
<dbReference type="InterPro" id="IPR056372">
    <property type="entry name" value="TPR_DOCK"/>
</dbReference>
<dbReference type="InterPro" id="IPR026791">
    <property type="entry name" value="DOCK"/>
</dbReference>
<dbReference type="Gene3D" id="1.25.40.410">
    <property type="match status" value="1"/>
</dbReference>
<dbReference type="Pfam" id="PF23554">
    <property type="entry name" value="TPR_DOCK"/>
    <property type="match status" value="2"/>
</dbReference>
<dbReference type="Pfam" id="PF20421">
    <property type="entry name" value="DHR-2_Lobe_C"/>
    <property type="match status" value="1"/>
</dbReference>
<dbReference type="InterPro" id="IPR046773">
    <property type="entry name" value="DOCKER_Lobe_C"/>
</dbReference>
<feature type="domain" description="DOCKER" evidence="4">
    <location>
        <begin position="550"/>
        <end position="969"/>
    </location>
</feature>
<dbReference type="InterPro" id="IPR027357">
    <property type="entry name" value="DOCKER_dom"/>
</dbReference>